<evidence type="ECO:0000256" key="2">
    <source>
        <dbReference type="SAM" id="SignalP"/>
    </source>
</evidence>
<protein>
    <recommendedName>
        <fullName evidence="5">Lipoprotein</fullName>
    </recommendedName>
</protein>
<feature type="chain" id="PRO_5037249384" description="Lipoprotein" evidence="2">
    <location>
        <begin position="20"/>
        <end position="238"/>
    </location>
</feature>
<proteinExistence type="predicted"/>
<sequence length="238" mass="26378">MRLPIVLILFALLAGCAGAPPPAPVPEPVKPTPPAPSEPVETRETRVIPEPANPTLPSTVADDATLANAFLQTYREQSLYNGRHPLQLSYDYRFVENRWSPRQDRLIMLFENAQGDSGFVAWSLNGDASATSLRLEDSQLGRRFALILRPARLCFAVDAARAPAWIGGRWVYDQQRPGTFECNGLTNRSAFKPGTRLPGLMGVYFREGDVVLLYDTREQRDLAAGILAQLFPNLVFNP</sequence>
<evidence type="ECO:0008006" key="5">
    <source>
        <dbReference type="Google" id="ProtNLM"/>
    </source>
</evidence>
<keyword evidence="2" id="KW-0732">Signal</keyword>
<dbReference type="Proteomes" id="UP000599578">
    <property type="component" value="Unassembled WGS sequence"/>
</dbReference>
<reference evidence="3 4" key="1">
    <citation type="journal article" date="2014" name="Int. J. Syst. Evol. Microbiol.">
        <title>Complete genome sequence of Corynebacterium casei LMG S-19264T (=DSM 44701T), isolated from a smear-ripened cheese.</title>
        <authorList>
            <consortium name="US DOE Joint Genome Institute (JGI-PGF)"/>
            <person name="Walter F."/>
            <person name="Albersmeier A."/>
            <person name="Kalinowski J."/>
            <person name="Ruckert C."/>
        </authorList>
    </citation>
    <scope>NUCLEOTIDE SEQUENCE [LARGE SCALE GENOMIC DNA]</scope>
    <source>
        <strain evidence="3 4">CGMCC 1.7286</strain>
    </source>
</reference>
<dbReference type="PROSITE" id="PS51257">
    <property type="entry name" value="PROKAR_LIPOPROTEIN"/>
    <property type="match status" value="1"/>
</dbReference>
<gene>
    <name evidence="3" type="ORF">GCM10011348_18260</name>
</gene>
<organism evidence="3 4">
    <name type="scientific">Marinobacterium nitratireducens</name>
    <dbReference type="NCBI Taxonomy" id="518897"/>
    <lineage>
        <taxon>Bacteria</taxon>
        <taxon>Pseudomonadati</taxon>
        <taxon>Pseudomonadota</taxon>
        <taxon>Gammaproteobacteria</taxon>
        <taxon>Oceanospirillales</taxon>
        <taxon>Oceanospirillaceae</taxon>
        <taxon>Marinobacterium</taxon>
    </lineage>
</organism>
<comment type="caution">
    <text evidence="3">The sequence shown here is derived from an EMBL/GenBank/DDBJ whole genome shotgun (WGS) entry which is preliminary data.</text>
</comment>
<evidence type="ECO:0000313" key="3">
    <source>
        <dbReference type="EMBL" id="GGO80785.1"/>
    </source>
</evidence>
<dbReference type="EMBL" id="BMLT01000004">
    <property type="protein sequence ID" value="GGO80785.1"/>
    <property type="molecule type" value="Genomic_DNA"/>
</dbReference>
<dbReference type="RefSeq" id="WP_188860277.1">
    <property type="nucleotide sequence ID" value="NZ_BMLT01000004.1"/>
</dbReference>
<accession>A0A917ZD28</accession>
<evidence type="ECO:0000256" key="1">
    <source>
        <dbReference type="SAM" id="MobiDB-lite"/>
    </source>
</evidence>
<feature type="compositionally biased region" description="Pro residues" evidence="1">
    <location>
        <begin position="24"/>
        <end position="37"/>
    </location>
</feature>
<keyword evidence="4" id="KW-1185">Reference proteome</keyword>
<feature type="signal peptide" evidence="2">
    <location>
        <begin position="1"/>
        <end position="19"/>
    </location>
</feature>
<evidence type="ECO:0000313" key="4">
    <source>
        <dbReference type="Proteomes" id="UP000599578"/>
    </source>
</evidence>
<name>A0A917ZD28_9GAMM</name>
<dbReference type="AlphaFoldDB" id="A0A917ZD28"/>
<feature type="region of interest" description="Disordered" evidence="1">
    <location>
        <begin position="24"/>
        <end position="58"/>
    </location>
</feature>